<keyword evidence="2" id="KW-1185">Reference proteome</keyword>
<evidence type="ECO:0000313" key="3">
    <source>
        <dbReference type="RefSeq" id="XP_030986482.1"/>
    </source>
</evidence>
<evidence type="ECO:0000256" key="1">
    <source>
        <dbReference type="ARBA" id="ARBA00022679"/>
    </source>
</evidence>
<dbReference type="RefSeq" id="XP_030986482.1">
    <property type="nucleotide sequence ID" value="XM_031122290.1"/>
</dbReference>
<evidence type="ECO:0000313" key="2">
    <source>
        <dbReference type="Proteomes" id="UP000515153"/>
    </source>
</evidence>
<dbReference type="PANTHER" id="PTHR48050">
    <property type="entry name" value="STEROL 3-BETA-GLUCOSYLTRANSFERASE"/>
    <property type="match status" value="1"/>
</dbReference>
<reference evidence="3" key="3">
    <citation type="submission" date="2025-08" db="UniProtKB">
        <authorList>
            <consortium name="RefSeq"/>
        </authorList>
    </citation>
    <scope>IDENTIFICATION</scope>
    <source>
        <strain evidence="3">NI907</strain>
    </source>
</reference>
<dbReference type="Gene3D" id="3.40.50.2000">
    <property type="entry name" value="Glycogen Phosphorylase B"/>
    <property type="match status" value="2"/>
</dbReference>
<dbReference type="KEGG" id="pgri:PgNI_02223"/>
<keyword evidence="1" id="KW-0808">Transferase</keyword>
<proteinExistence type="predicted"/>
<reference evidence="3" key="2">
    <citation type="submission" date="2019-10" db="EMBL/GenBank/DDBJ databases">
        <authorList>
            <consortium name="NCBI Genome Project"/>
        </authorList>
    </citation>
    <scope>NUCLEOTIDE SEQUENCE</scope>
    <source>
        <strain evidence="3">NI907</strain>
    </source>
</reference>
<sequence>MKTCCTTLKTSSTFTNHHRASKQKKTAANMLSAVEKPLVVAVGYPADGHAGPIIRALSYLTARGFKAWIVTGDQYKDQAMSAGVERFFTHPSPFLMHQNIMEGIEDVAPGLHQFDFELQRVFIRDMPSYFEAVRGALEAARTEYPGKKIVVMQDMCITGTAPFLYGAPPPKGFEEDGFPRVLTVNASMNFHSGPEVPPLFSRVDPGDISEEEMRKLYDAFSEAMQSSKDLFNKLVAELGATGQMTGLITDAFLDKPDISVQLCSPALDYHRNELPPNYRFVGGLPMPPPKGGVLPQWLQSFLDDKAGRKLVFVTQGTIDTDYTELLIPTLQVLSGREDVFVVGVLGVKDAKLPEEVEAGLDGNVKVLDYFPYTEILPHTDVFITNGGYGGFMQGVMNAAPMVIGGEAKDKGEVAVRMELAGLGVNLKTARPAKEDLVAAIDKVLSNPNYKKRALELKKENEDMDAIRGIEEALLELAT</sequence>
<dbReference type="InterPro" id="IPR050426">
    <property type="entry name" value="Glycosyltransferase_28"/>
</dbReference>
<organism evidence="2 3">
    <name type="scientific">Pyricularia grisea</name>
    <name type="common">Crabgrass-specific blast fungus</name>
    <name type="synonym">Magnaporthe grisea</name>
    <dbReference type="NCBI Taxonomy" id="148305"/>
    <lineage>
        <taxon>Eukaryota</taxon>
        <taxon>Fungi</taxon>
        <taxon>Dikarya</taxon>
        <taxon>Ascomycota</taxon>
        <taxon>Pezizomycotina</taxon>
        <taxon>Sordariomycetes</taxon>
        <taxon>Sordariomycetidae</taxon>
        <taxon>Magnaporthales</taxon>
        <taxon>Pyriculariaceae</taxon>
        <taxon>Pyricularia</taxon>
    </lineage>
</organism>
<dbReference type="GeneID" id="41957202"/>
<dbReference type="InterPro" id="IPR002213">
    <property type="entry name" value="UDP_glucos_trans"/>
</dbReference>
<dbReference type="SUPFAM" id="SSF53756">
    <property type="entry name" value="UDP-Glycosyltransferase/glycogen phosphorylase"/>
    <property type="match status" value="1"/>
</dbReference>
<name>A0A6P8BH72_PYRGI</name>
<reference evidence="3" key="1">
    <citation type="journal article" date="2019" name="Mol. Biol. Evol.">
        <title>Blast fungal genomes show frequent chromosomal changes, gene gains and losses, and effector gene turnover.</title>
        <authorList>
            <person name="Gomez Luciano L.B."/>
            <person name="Jason Tsai I."/>
            <person name="Chuma I."/>
            <person name="Tosa Y."/>
            <person name="Chen Y.H."/>
            <person name="Li J.Y."/>
            <person name="Li M.Y."/>
            <person name="Jade Lu M.Y."/>
            <person name="Nakayashiki H."/>
            <person name="Li W.H."/>
        </authorList>
    </citation>
    <scope>NUCLEOTIDE SEQUENCE</scope>
    <source>
        <strain evidence="3">NI907</strain>
    </source>
</reference>
<dbReference type="PANTHER" id="PTHR48050:SF13">
    <property type="entry name" value="STEROL 3-BETA-GLUCOSYLTRANSFERASE UGT80A2"/>
    <property type="match status" value="1"/>
</dbReference>
<dbReference type="Pfam" id="PF00201">
    <property type="entry name" value="UDPGT"/>
    <property type="match status" value="1"/>
</dbReference>
<dbReference type="CDD" id="cd03784">
    <property type="entry name" value="GT1_Gtf-like"/>
    <property type="match status" value="1"/>
</dbReference>
<dbReference type="AlphaFoldDB" id="A0A6P8BH72"/>
<protein>
    <submittedName>
        <fullName evidence="3">Uncharacterized protein</fullName>
    </submittedName>
</protein>
<accession>A0A6P8BH72</accession>
<dbReference type="GO" id="GO:0008194">
    <property type="term" value="F:UDP-glycosyltransferase activity"/>
    <property type="evidence" value="ECO:0007669"/>
    <property type="project" value="InterPro"/>
</dbReference>
<dbReference type="Proteomes" id="UP000515153">
    <property type="component" value="Unplaced"/>
</dbReference>
<gene>
    <name evidence="3" type="ORF">PgNI_02223</name>
</gene>